<dbReference type="EMBL" id="JAAIYO010000003">
    <property type="protein sequence ID" value="MBE4749509.1"/>
    <property type="molecule type" value="Genomic_DNA"/>
</dbReference>
<proteinExistence type="predicted"/>
<sequence length="314" mass="34170">MAGGQGGAPHAIAGLGPDDIAELEALGSQPGYDVFLAPARALEGSVDECRSNIALAFHNTKRGVDNVLGHEAEVATLPGVNVEHLRELPLLAQGLAWAALQVQRDLRASAFGALFERAQHLRRKLLKTAEALAEAAFLAPADVEASRGEGHRDVVGDCLGLVALFRRNEEKLTGRSPVTPDDVNEAERVAEQLRALLASPGEAREHEGSPLLFEATEVRDRFWTLLTRRHDVLWRCGAWLFGRDVDMHVPPLQSRHPLVRAVVPTSIERAQQQQTLRRADSRGQGSSSGPAPETGSMRSKVRFMVKVGFDFPSR</sequence>
<evidence type="ECO:0000313" key="3">
    <source>
        <dbReference type="Proteomes" id="UP001516472"/>
    </source>
</evidence>
<reference evidence="2 3" key="1">
    <citation type="submission" date="2020-02" db="EMBL/GenBank/DDBJ databases">
        <authorList>
            <person name="Babadi Z.K."/>
            <person name="Risdian C."/>
            <person name="Ebrahimipour G.H."/>
            <person name="Wink J."/>
        </authorList>
    </citation>
    <scope>NUCLEOTIDE SEQUENCE [LARGE SCALE GENOMIC DNA]</scope>
    <source>
        <strain evidence="2 3">ZKHCc1 1396</strain>
    </source>
</reference>
<organism evidence="2 3">
    <name type="scientific">Corallococcus soli</name>
    <dbReference type="NCBI Taxonomy" id="2710757"/>
    <lineage>
        <taxon>Bacteria</taxon>
        <taxon>Pseudomonadati</taxon>
        <taxon>Myxococcota</taxon>
        <taxon>Myxococcia</taxon>
        <taxon>Myxococcales</taxon>
        <taxon>Cystobacterineae</taxon>
        <taxon>Myxococcaceae</taxon>
        <taxon>Corallococcus</taxon>
    </lineage>
</organism>
<comment type="caution">
    <text evidence="2">The sequence shown here is derived from an EMBL/GenBank/DDBJ whole genome shotgun (WGS) entry which is preliminary data.</text>
</comment>
<keyword evidence="3" id="KW-1185">Reference proteome</keyword>
<dbReference type="Proteomes" id="UP001516472">
    <property type="component" value="Unassembled WGS sequence"/>
</dbReference>
<gene>
    <name evidence="2" type="ORF">G4177_15195</name>
</gene>
<name>A0ABR9PNL7_9BACT</name>
<dbReference type="RefSeq" id="WP_193348875.1">
    <property type="nucleotide sequence ID" value="NZ_CBCSIP010000011.1"/>
</dbReference>
<accession>A0ABR9PNL7</accession>
<evidence type="ECO:0000313" key="2">
    <source>
        <dbReference type="EMBL" id="MBE4749509.1"/>
    </source>
</evidence>
<evidence type="ECO:0000256" key="1">
    <source>
        <dbReference type="SAM" id="MobiDB-lite"/>
    </source>
</evidence>
<protein>
    <submittedName>
        <fullName evidence="2">Uncharacterized protein</fullName>
    </submittedName>
</protein>
<feature type="region of interest" description="Disordered" evidence="1">
    <location>
        <begin position="270"/>
        <end position="297"/>
    </location>
</feature>